<keyword evidence="3" id="KW-1185">Reference proteome</keyword>
<name>A0ABT8VV50_9FLAO</name>
<keyword evidence="1" id="KW-1133">Transmembrane helix</keyword>
<accession>A0ABT8VV50</accession>
<gene>
    <name evidence="2" type="ORF">QVZ41_13440</name>
</gene>
<sequence>MKFIKCESCHHYNPIKSEYQIFCDACGKKISNNFKAWQQKYPNKNLEDYKIAVGVDKQATKPKPKKISLKKILQITFIVICSSIGAYFGKQQSSKLYSFFHELAYPTSELLKQDWKRQYFANKKASLESPYLLTKETAELALPDEVKQLVLKMSNYTYTENPNYSIALTVIEYNQAIENMSLKAGSDGSITEVLNRTNGTDLYYSDSDTFINQYPALVKKGNFKSDGNEIYFKSITCSRNNKQAIHLIALWIGKNEDYELITERLFNSFDVR</sequence>
<dbReference type="RefSeq" id="WP_302885152.1">
    <property type="nucleotide sequence ID" value="NZ_JAUMIT010000008.1"/>
</dbReference>
<reference evidence="2" key="1">
    <citation type="submission" date="2023-07" db="EMBL/GenBank/DDBJ databases">
        <title>Wenyingzhuangia sp. chi5 genome sequencing and assembly.</title>
        <authorList>
            <person name="Park S."/>
        </authorList>
    </citation>
    <scope>NUCLEOTIDE SEQUENCE</scope>
    <source>
        <strain evidence="2">Chi5</strain>
    </source>
</reference>
<protein>
    <recommendedName>
        <fullName evidence="4">Zinc ribbon domain-containing protein</fullName>
    </recommendedName>
</protein>
<proteinExistence type="predicted"/>
<comment type="caution">
    <text evidence="2">The sequence shown here is derived from an EMBL/GenBank/DDBJ whole genome shotgun (WGS) entry which is preliminary data.</text>
</comment>
<dbReference type="EMBL" id="JAUMIT010000008">
    <property type="protein sequence ID" value="MDO3695848.1"/>
    <property type="molecule type" value="Genomic_DNA"/>
</dbReference>
<organism evidence="2 3">
    <name type="scientific">Wenyingzhuangia gilva</name>
    <dbReference type="NCBI Taxonomy" id="3057677"/>
    <lineage>
        <taxon>Bacteria</taxon>
        <taxon>Pseudomonadati</taxon>
        <taxon>Bacteroidota</taxon>
        <taxon>Flavobacteriia</taxon>
        <taxon>Flavobacteriales</taxon>
        <taxon>Flavobacteriaceae</taxon>
        <taxon>Wenyingzhuangia</taxon>
    </lineage>
</organism>
<feature type="transmembrane region" description="Helical" evidence="1">
    <location>
        <begin position="72"/>
        <end position="89"/>
    </location>
</feature>
<evidence type="ECO:0000313" key="2">
    <source>
        <dbReference type="EMBL" id="MDO3695848.1"/>
    </source>
</evidence>
<keyword evidence="1" id="KW-0812">Transmembrane</keyword>
<evidence type="ECO:0008006" key="4">
    <source>
        <dbReference type="Google" id="ProtNLM"/>
    </source>
</evidence>
<dbReference type="Proteomes" id="UP001168642">
    <property type="component" value="Unassembled WGS sequence"/>
</dbReference>
<evidence type="ECO:0000313" key="3">
    <source>
        <dbReference type="Proteomes" id="UP001168642"/>
    </source>
</evidence>
<keyword evidence="1" id="KW-0472">Membrane</keyword>
<evidence type="ECO:0000256" key="1">
    <source>
        <dbReference type="SAM" id="Phobius"/>
    </source>
</evidence>